<dbReference type="AlphaFoldDB" id="A0A6T7D7A4"/>
<evidence type="ECO:0000256" key="2">
    <source>
        <dbReference type="ARBA" id="ARBA00004308"/>
    </source>
</evidence>
<accession>A0A6T7D7A4</accession>
<dbReference type="EMBL" id="HBGT01012282">
    <property type="protein sequence ID" value="CAD9407853.1"/>
    <property type="molecule type" value="Transcribed_RNA"/>
</dbReference>
<name>A0A6T7D7A4_9STRA</name>
<evidence type="ECO:0000256" key="4">
    <source>
        <dbReference type="ARBA" id="ARBA00022692"/>
    </source>
</evidence>
<dbReference type="InterPro" id="IPR004776">
    <property type="entry name" value="Mem_transp_PIN-like"/>
</dbReference>
<feature type="transmembrane region" description="Helical" evidence="9">
    <location>
        <begin position="327"/>
        <end position="347"/>
    </location>
</feature>
<feature type="transmembrane region" description="Helical" evidence="9">
    <location>
        <begin position="106"/>
        <end position="126"/>
    </location>
</feature>
<dbReference type="GO" id="GO:0055085">
    <property type="term" value="P:transmembrane transport"/>
    <property type="evidence" value="ECO:0007669"/>
    <property type="project" value="InterPro"/>
</dbReference>
<feature type="transmembrane region" description="Helical" evidence="9">
    <location>
        <begin position="260"/>
        <end position="282"/>
    </location>
</feature>
<comment type="function">
    <text evidence="7">Involved in cellular auxin homeostasis by regulating auxin metabolism. Regulates intracellular auxin accumulation at the endoplasmic reticulum and thus auxin availability for nuclear auxin signaling.</text>
</comment>
<dbReference type="InterPro" id="IPR045033">
    <property type="entry name" value="PILS1/3/4/5/7"/>
</dbReference>
<evidence type="ECO:0000313" key="10">
    <source>
        <dbReference type="EMBL" id="CAD9407820.1"/>
    </source>
</evidence>
<feature type="transmembrane region" description="Helical" evidence="9">
    <location>
        <begin position="40"/>
        <end position="58"/>
    </location>
</feature>
<proteinExistence type="inferred from homology"/>
<feature type="transmembrane region" description="Helical" evidence="9">
    <location>
        <begin position="6"/>
        <end position="28"/>
    </location>
</feature>
<dbReference type="GO" id="GO:0016020">
    <property type="term" value="C:membrane"/>
    <property type="evidence" value="ECO:0007669"/>
    <property type="project" value="UniProtKB-SubCell"/>
</dbReference>
<gene>
    <name evidence="10" type="ORF">FPAR1323_LOCUS6633</name>
    <name evidence="11" type="ORF">FPAR1323_LOCUS6639</name>
</gene>
<feature type="transmembrane region" description="Helical" evidence="9">
    <location>
        <begin position="70"/>
        <end position="94"/>
    </location>
</feature>
<evidence type="ECO:0000256" key="9">
    <source>
        <dbReference type="SAM" id="Phobius"/>
    </source>
</evidence>
<protein>
    <submittedName>
        <fullName evidence="10">Uncharacterized protein</fullName>
    </submittedName>
</protein>
<dbReference type="PANTHER" id="PTHR31651">
    <property type="match status" value="1"/>
</dbReference>
<organism evidence="10">
    <name type="scientific">Florenciella parvula</name>
    <dbReference type="NCBI Taxonomy" id="236787"/>
    <lineage>
        <taxon>Eukaryota</taxon>
        <taxon>Sar</taxon>
        <taxon>Stramenopiles</taxon>
        <taxon>Ochrophyta</taxon>
        <taxon>Dictyochophyceae</taxon>
        <taxon>Florenciellales</taxon>
        <taxon>Florenciella</taxon>
    </lineage>
</organism>
<comment type="similarity">
    <text evidence="8">Belongs to the auxin efflux carrier (TC 2.A.69.2) family.</text>
</comment>
<evidence type="ECO:0000256" key="3">
    <source>
        <dbReference type="ARBA" id="ARBA00022448"/>
    </source>
</evidence>
<sequence length="352" mass="36976">MGFVQVLWAAISTVLSTAGVIGMGAALIRRGWVGPAAVKEWSKTVTGFMLPCFLFSNMSSTTLDQLREGWVLPVFCVVHIMIGMLLGTVTSMLLRADWGPLGSPTTAARCFGGGIVAMSGFGNASLGLSMMPAIIAGNPALGTKEHAAFCVTLYAVLNKVGIWSVAAELLSSCKLDEEKRLGQPSVVAKMLTEPVNVAAAAGLAVGLTPPLKALFVSGAPLGWAMNSCKTVGTACFPLMTLLLGCNLAQGTSSDRVDMPSVGVVTIVRLVVFPFVCLGVSRFCMAKGWLPDDPMIQFVILLEGCVPTAMTMGMAAPGPNTQKAVSAMLFWQYIFSGFTMAVFIAIFLDEVLS</sequence>
<comment type="subcellular location">
    <subcellularLocation>
        <location evidence="2">Endomembrane system</location>
    </subcellularLocation>
    <subcellularLocation>
        <location evidence="1">Membrane</location>
        <topology evidence="1">Multi-pass membrane protein</topology>
    </subcellularLocation>
</comment>
<evidence type="ECO:0000256" key="8">
    <source>
        <dbReference type="ARBA" id="ARBA00025752"/>
    </source>
</evidence>
<evidence type="ECO:0000256" key="5">
    <source>
        <dbReference type="ARBA" id="ARBA00022989"/>
    </source>
</evidence>
<evidence type="ECO:0000256" key="1">
    <source>
        <dbReference type="ARBA" id="ARBA00004141"/>
    </source>
</evidence>
<keyword evidence="4 9" id="KW-0812">Transmembrane</keyword>
<dbReference type="Pfam" id="PF03547">
    <property type="entry name" value="Mem_trans"/>
    <property type="match status" value="1"/>
</dbReference>
<evidence type="ECO:0000313" key="11">
    <source>
        <dbReference type="EMBL" id="CAD9407853.1"/>
    </source>
</evidence>
<reference evidence="10" key="1">
    <citation type="submission" date="2021-01" db="EMBL/GenBank/DDBJ databases">
        <authorList>
            <person name="Corre E."/>
            <person name="Pelletier E."/>
            <person name="Niang G."/>
            <person name="Scheremetjew M."/>
            <person name="Finn R."/>
            <person name="Kale V."/>
            <person name="Holt S."/>
            <person name="Cochrane G."/>
            <person name="Meng A."/>
            <person name="Brown T."/>
            <person name="Cohen L."/>
        </authorList>
    </citation>
    <scope>NUCLEOTIDE SEQUENCE</scope>
    <source>
        <strain evidence="10">RCC1693</strain>
    </source>
</reference>
<dbReference type="GO" id="GO:0012505">
    <property type="term" value="C:endomembrane system"/>
    <property type="evidence" value="ECO:0007669"/>
    <property type="project" value="UniProtKB-SubCell"/>
</dbReference>
<evidence type="ECO:0000256" key="6">
    <source>
        <dbReference type="ARBA" id="ARBA00023136"/>
    </source>
</evidence>
<keyword evidence="3" id="KW-0813">Transport</keyword>
<dbReference type="PANTHER" id="PTHR31651:SF33">
    <property type="entry name" value="PROTEIN PIN-LIKES 1"/>
    <property type="match status" value="1"/>
</dbReference>
<dbReference type="EMBL" id="HBGT01012271">
    <property type="protein sequence ID" value="CAD9407820.1"/>
    <property type="molecule type" value="Transcribed_RNA"/>
</dbReference>
<feature type="transmembrane region" description="Helical" evidence="9">
    <location>
        <begin position="294"/>
        <end position="315"/>
    </location>
</feature>
<evidence type="ECO:0000256" key="7">
    <source>
        <dbReference type="ARBA" id="ARBA00025100"/>
    </source>
</evidence>
<keyword evidence="5 9" id="KW-1133">Transmembrane helix</keyword>
<keyword evidence="6 9" id="KW-0472">Membrane</keyword>